<protein>
    <submittedName>
        <fullName evidence="1">Uncharacterized protein</fullName>
    </submittedName>
</protein>
<sequence>MVLRLTSYQYDFVLASQLVTVISGSTFWQLYESKLKVVVYSPDIQYSSPIGSKPVIAFSLSEYVLGLSHDICHSARGHHGKKFDSSSKVLIQKCLKAFKILWVKKTTVILYIQGRCYLKNNKMKKSSEKIRLNAYENTEDKPNLTTLILPPPTLIRLIVKYV</sequence>
<comment type="caution">
    <text evidence="1">The sequence shown here is derived from an EMBL/GenBank/DDBJ whole genome shotgun (WGS) entry which is preliminary data.</text>
</comment>
<organism evidence="1 2">
    <name type="scientific">Lucilia cuprina</name>
    <name type="common">Green bottle fly</name>
    <name type="synonym">Australian sheep blowfly</name>
    <dbReference type="NCBI Taxonomy" id="7375"/>
    <lineage>
        <taxon>Eukaryota</taxon>
        <taxon>Metazoa</taxon>
        <taxon>Ecdysozoa</taxon>
        <taxon>Arthropoda</taxon>
        <taxon>Hexapoda</taxon>
        <taxon>Insecta</taxon>
        <taxon>Pterygota</taxon>
        <taxon>Neoptera</taxon>
        <taxon>Endopterygota</taxon>
        <taxon>Diptera</taxon>
        <taxon>Brachycera</taxon>
        <taxon>Muscomorpha</taxon>
        <taxon>Oestroidea</taxon>
        <taxon>Calliphoridae</taxon>
        <taxon>Luciliinae</taxon>
        <taxon>Lucilia</taxon>
    </lineage>
</organism>
<proteinExistence type="predicted"/>
<evidence type="ECO:0000313" key="2">
    <source>
        <dbReference type="Proteomes" id="UP000037069"/>
    </source>
</evidence>
<dbReference type="EMBL" id="JRES01001623">
    <property type="protein sequence ID" value="KNC21460.1"/>
    <property type="molecule type" value="Genomic_DNA"/>
</dbReference>
<dbReference type="AlphaFoldDB" id="A0A0L0BMY1"/>
<evidence type="ECO:0000313" key="1">
    <source>
        <dbReference type="EMBL" id="KNC21460.1"/>
    </source>
</evidence>
<gene>
    <name evidence="1" type="ORF">FF38_12622</name>
</gene>
<reference evidence="1 2" key="1">
    <citation type="journal article" date="2015" name="Nat. Commun.">
        <title>Lucilia cuprina genome unlocks parasitic fly biology to underpin future interventions.</title>
        <authorList>
            <person name="Anstead C.A."/>
            <person name="Korhonen P.K."/>
            <person name="Young N.D."/>
            <person name="Hall R.S."/>
            <person name="Jex A.R."/>
            <person name="Murali S.C."/>
            <person name="Hughes D.S."/>
            <person name="Lee S.F."/>
            <person name="Perry T."/>
            <person name="Stroehlein A.J."/>
            <person name="Ansell B.R."/>
            <person name="Breugelmans B."/>
            <person name="Hofmann A."/>
            <person name="Qu J."/>
            <person name="Dugan S."/>
            <person name="Lee S.L."/>
            <person name="Chao H."/>
            <person name="Dinh H."/>
            <person name="Han Y."/>
            <person name="Doddapaneni H.V."/>
            <person name="Worley K.C."/>
            <person name="Muzny D.M."/>
            <person name="Ioannidis P."/>
            <person name="Waterhouse R.M."/>
            <person name="Zdobnov E.M."/>
            <person name="James P.J."/>
            <person name="Bagnall N.H."/>
            <person name="Kotze A.C."/>
            <person name="Gibbs R.A."/>
            <person name="Richards S."/>
            <person name="Batterham P."/>
            <person name="Gasser R.B."/>
        </authorList>
    </citation>
    <scope>NUCLEOTIDE SEQUENCE [LARGE SCALE GENOMIC DNA]</scope>
    <source>
        <strain evidence="1 2">LS</strain>
        <tissue evidence="1">Full body</tissue>
    </source>
</reference>
<accession>A0A0L0BMY1</accession>
<dbReference type="Proteomes" id="UP000037069">
    <property type="component" value="Unassembled WGS sequence"/>
</dbReference>
<keyword evidence="2" id="KW-1185">Reference proteome</keyword>
<name>A0A0L0BMY1_LUCCU</name>